<evidence type="ECO:0000256" key="5">
    <source>
        <dbReference type="ARBA" id="ARBA00023002"/>
    </source>
</evidence>
<evidence type="ECO:0000313" key="14">
    <source>
        <dbReference type="EMBL" id="CAA9383642.1"/>
    </source>
</evidence>
<keyword evidence="2 11" id="KW-0285">Flavoprotein</keyword>
<protein>
    <submittedName>
        <fullName evidence="14">NADPH-dependent mycothiol reductase Mtr</fullName>
    </submittedName>
</protein>
<feature type="binding site" evidence="9">
    <location>
        <position position="259"/>
    </location>
    <ligand>
        <name>NAD(+)</name>
        <dbReference type="ChEBI" id="CHEBI:57540"/>
    </ligand>
</feature>
<dbReference type="EMBL" id="CADCUS010000066">
    <property type="protein sequence ID" value="CAA9383642.1"/>
    <property type="molecule type" value="Genomic_DNA"/>
</dbReference>
<evidence type="ECO:0000259" key="13">
    <source>
        <dbReference type="Pfam" id="PF07992"/>
    </source>
</evidence>
<keyword evidence="3 9" id="KW-0274">FAD</keyword>
<dbReference type="InterPro" id="IPR023753">
    <property type="entry name" value="FAD/NAD-binding_dom"/>
</dbReference>
<dbReference type="Pfam" id="PF07992">
    <property type="entry name" value="Pyr_redox_2"/>
    <property type="match status" value="1"/>
</dbReference>
<proteinExistence type="inferred from homology"/>
<dbReference type="InterPro" id="IPR036188">
    <property type="entry name" value="FAD/NAD-bd_sf"/>
</dbReference>
<accession>A0A6J4NG54</accession>
<dbReference type="Gene3D" id="3.50.50.60">
    <property type="entry name" value="FAD/NAD(P)-binding domain"/>
    <property type="match status" value="2"/>
</dbReference>
<evidence type="ECO:0000256" key="4">
    <source>
        <dbReference type="ARBA" id="ARBA00022857"/>
    </source>
</evidence>
<dbReference type="Pfam" id="PF02852">
    <property type="entry name" value="Pyr_redox_dim"/>
    <property type="match status" value="1"/>
</dbReference>
<dbReference type="AlphaFoldDB" id="A0A6J4NG54"/>
<dbReference type="PIRSF" id="PIRSF000350">
    <property type="entry name" value="Mercury_reductase_MerA"/>
    <property type="match status" value="1"/>
</dbReference>
<feature type="domain" description="FAD/NAD(P)-binding" evidence="13">
    <location>
        <begin position="5"/>
        <end position="315"/>
    </location>
</feature>
<keyword evidence="7 11" id="KW-0676">Redox-active center</keyword>
<dbReference type="InterPro" id="IPR012999">
    <property type="entry name" value="Pyr_OxRdtase_I_AS"/>
</dbReference>
<evidence type="ECO:0000256" key="11">
    <source>
        <dbReference type="RuleBase" id="RU003691"/>
    </source>
</evidence>
<gene>
    <name evidence="14" type="ORF">AVDCRST_MAG66-459</name>
</gene>
<dbReference type="PRINTS" id="PR00411">
    <property type="entry name" value="PNDRDTASEI"/>
</dbReference>
<feature type="domain" description="Pyridine nucleotide-disulphide oxidoreductase dimerisation" evidence="12">
    <location>
        <begin position="336"/>
        <end position="445"/>
    </location>
</feature>
<evidence type="ECO:0000256" key="9">
    <source>
        <dbReference type="PIRSR" id="PIRSR000350-3"/>
    </source>
</evidence>
<evidence type="ECO:0000256" key="3">
    <source>
        <dbReference type="ARBA" id="ARBA00022827"/>
    </source>
</evidence>
<evidence type="ECO:0000256" key="10">
    <source>
        <dbReference type="PIRSR" id="PIRSR000350-4"/>
    </source>
</evidence>
<evidence type="ECO:0000256" key="8">
    <source>
        <dbReference type="PIRSR" id="PIRSR000350-2"/>
    </source>
</evidence>
<keyword evidence="9" id="KW-0520">NAD</keyword>
<keyword evidence="5 11" id="KW-0560">Oxidoreductase</keyword>
<evidence type="ECO:0000256" key="2">
    <source>
        <dbReference type="ARBA" id="ARBA00022630"/>
    </source>
</evidence>
<evidence type="ECO:0000259" key="12">
    <source>
        <dbReference type="Pfam" id="PF02852"/>
    </source>
</evidence>
<keyword evidence="9" id="KW-0547">Nucleotide-binding</keyword>
<dbReference type="InterPro" id="IPR016156">
    <property type="entry name" value="FAD/NAD-linked_Rdtase_dimer_sf"/>
</dbReference>
<feature type="binding site" evidence="9">
    <location>
        <position position="197"/>
    </location>
    <ligand>
        <name>NAD(+)</name>
        <dbReference type="ChEBI" id="CHEBI:57540"/>
    </ligand>
</feature>
<feature type="binding site" evidence="9">
    <location>
        <position position="300"/>
    </location>
    <ligand>
        <name>FAD</name>
        <dbReference type="ChEBI" id="CHEBI:57692"/>
    </ligand>
</feature>
<feature type="binding site" evidence="9">
    <location>
        <begin position="137"/>
        <end position="139"/>
    </location>
    <ligand>
        <name>FAD</name>
        <dbReference type="ChEBI" id="CHEBI:57692"/>
    </ligand>
</feature>
<name>A0A6J4NG54_9PSEU</name>
<feature type="binding site" evidence="9">
    <location>
        <begin position="174"/>
        <end position="181"/>
    </location>
    <ligand>
        <name>NAD(+)</name>
        <dbReference type="ChEBI" id="CHEBI:57540"/>
    </ligand>
</feature>
<dbReference type="GO" id="GO:0050660">
    <property type="term" value="F:flavin adenine dinucleotide binding"/>
    <property type="evidence" value="ECO:0007669"/>
    <property type="project" value="TreeGrafter"/>
</dbReference>
<dbReference type="PANTHER" id="PTHR43014:SF2">
    <property type="entry name" value="MERCURIC REDUCTASE"/>
    <property type="match status" value="1"/>
</dbReference>
<dbReference type="InterPro" id="IPR001100">
    <property type="entry name" value="Pyr_nuc-diS_OxRdtase"/>
</dbReference>
<dbReference type="NCBIfam" id="NF005884">
    <property type="entry name" value="PRK07846.1"/>
    <property type="match status" value="1"/>
</dbReference>
<reference evidence="14" key="1">
    <citation type="submission" date="2020-02" db="EMBL/GenBank/DDBJ databases">
        <authorList>
            <person name="Meier V. D."/>
        </authorList>
    </citation>
    <scope>NUCLEOTIDE SEQUENCE</scope>
    <source>
        <strain evidence="14">AVDCRST_MAG66</strain>
    </source>
</reference>
<organism evidence="14">
    <name type="scientific">uncultured Pseudonocardia sp</name>
    <dbReference type="NCBI Taxonomy" id="211455"/>
    <lineage>
        <taxon>Bacteria</taxon>
        <taxon>Bacillati</taxon>
        <taxon>Actinomycetota</taxon>
        <taxon>Actinomycetes</taxon>
        <taxon>Pseudonocardiales</taxon>
        <taxon>Pseudonocardiaceae</taxon>
        <taxon>Pseudonocardia</taxon>
        <taxon>environmental samples</taxon>
    </lineage>
</organism>
<keyword evidence="6" id="KW-1015">Disulfide bond</keyword>
<comment type="cofactor">
    <cofactor evidence="9">
        <name>FAD</name>
        <dbReference type="ChEBI" id="CHEBI:57692"/>
    </cofactor>
    <text evidence="9">Binds 1 FAD per subunit.</text>
</comment>
<sequence>MPHHDLVVIGTGSGNLVVDDAFSHLDVAFVEQEARFGGTCLNTGCIPTKMLAHTAGVADTVAGAGRYDVDAALRGVRWTDVRDRVVGRLEPIARDGRQGRVDTPWITVHTGHARFTGPLALDVDGTAVTADRIVLATGSRPLVPPPVAGSGLPYETSGTIVRRDRPPRRLAVLGGGYVAAELAHVFAAAGAEIVMIEKAGLLQQQDETVVEEYTALVRERYDLRLGREATGLSGEPGALRLELDDGSAVEADTLLLAVGRVPNGDRMDLDAGGIEVDDRGLVVVDAHQRTTADGVWALGDVCQGVPLKHVANREAEVVRHNLLHPDDLVSAGHDPVPSAVFTSPQIAQVGATGQELRGAGTEHRTGLARYADTAYGWAMEDTTGFCKVLLDPAAGTVLGAHVLGPQAPTLIQPLVLAATLGIPARTLVERPYWIHPALTEVVQQALLDAL</sequence>
<evidence type="ECO:0000256" key="1">
    <source>
        <dbReference type="ARBA" id="ARBA00007532"/>
    </source>
</evidence>
<dbReference type="PROSITE" id="PS00076">
    <property type="entry name" value="PYRIDINE_REDOX_1"/>
    <property type="match status" value="1"/>
</dbReference>
<feature type="disulfide bond" description="Redox-active" evidence="10">
    <location>
        <begin position="40"/>
        <end position="45"/>
    </location>
</feature>
<dbReference type="Gene3D" id="3.30.390.30">
    <property type="match status" value="1"/>
</dbReference>
<dbReference type="PANTHER" id="PTHR43014">
    <property type="entry name" value="MERCURIC REDUCTASE"/>
    <property type="match status" value="1"/>
</dbReference>
<dbReference type="InterPro" id="IPR004099">
    <property type="entry name" value="Pyr_nucl-diS_OxRdtase_dimer"/>
</dbReference>
<comment type="similarity">
    <text evidence="1 11">Belongs to the class-I pyridine nucleotide-disulfide oxidoreductase family.</text>
</comment>
<feature type="active site" description="Proton acceptor" evidence="8">
    <location>
        <position position="435"/>
    </location>
</feature>
<dbReference type="SUPFAM" id="SSF51905">
    <property type="entry name" value="FAD/NAD(P)-binding domain"/>
    <property type="match status" value="1"/>
</dbReference>
<dbReference type="GO" id="GO:0003955">
    <property type="term" value="F:NAD(P)H dehydrogenase (quinone) activity"/>
    <property type="evidence" value="ECO:0007669"/>
    <property type="project" value="TreeGrafter"/>
</dbReference>
<dbReference type="SUPFAM" id="SSF55424">
    <property type="entry name" value="FAD/NAD-linked reductases, dimerisation (C-terminal) domain"/>
    <property type="match status" value="1"/>
</dbReference>
<feature type="binding site" evidence="9">
    <location>
        <position position="49"/>
    </location>
    <ligand>
        <name>FAD</name>
        <dbReference type="ChEBI" id="CHEBI:57692"/>
    </ligand>
</feature>
<dbReference type="PRINTS" id="PR00368">
    <property type="entry name" value="FADPNR"/>
</dbReference>
<evidence type="ECO:0000256" key="6">
    <source>
        <dbReference type="ARBA" id="ARBA00023157"/>
    </source>
</evidence>
<keyword evidence="4" id="KW-0521">NADP</keyword>
<dbReference type="GO" id="GO:0016668">
    <property type="term" value="F:oxidoreductase activity, acting on a sulfur group of donors, NAD(P) as acceptor"/>
    <property type="evidence" value="ECO:0007669"/>
    <property type="project" value="InterPro"/>
</dbReference>
<evidence type="ECO:0000256" key="7">
    <source>
        <dbReference type="ARBA" id="ARBA00023284"/>
    </source>
</evidence>